<evidence type="ECO:0000259" key="3">
    <source>
        <dbReference type="Pfam" id="PF07859"/>
    </source>
</evidence>
<name>A0A9W8B0G3_9FUNG</name>
<evidence type="ECO:0000256" key="1">
    <source>
        <dbReference type="PROSITE-ProRule" id="PRU10038"/>
    </source>
</evidence>
<gene>
    <name evidence="4" type="ORF">H4R34_003639</name>
</gene>
<keyword evidence="5" id="KW-1185">Reference proteome</keyword>
<dbReference type="Pfam" id="PF07859">
    <property type="entry name" value="Abhydrolase_3"/>
    <property type="match status" value="2"/>
</dbReference>
<dbReference type="GO" id="GO:0019433">
    <property type="term" value="P:triglyceride catabolic process"/>
    <property type="evidence" value="ECO:0007669"/>
    <property type="project" value="TreeGrafter"/>
</dbReference>
<dbReference type="Gene3D" id="3.40.50.1820">
    <property type="entry name" value="alpha/beta hydrolase"/>
    <property type="match status" value="2"/>
</dbReference>
<evidence type="ECO:0000256" key="2">
    <source>
        <dbReference type="SAM" id="MobiDB-lite"/>
    </source>
</evidence>
<dbReference type="EMBL" id="JANBQB010000360">
    <property type="protein sequence ID" value="KAJ1977288.1"/>
    <property type="molecule type" value="Genomic_DNA"/>
</dbReference>
<dbReference type="InterPro" id="IPR029058">
    <property type="entry name" value="AB_hydrolase_fold"/>
</dbReference>
<feature type="compositionally biased region" description="Polar residues" evidence="2">
    <location>
        <begin position="646"/>
        <end position="662"/>
    </location>
</feature>
<comment type="caution">
    <text evidence="4">The sequence shown here is derived from an EMBL/GenBank/DDBJ whole genome shotgun (WGS) entry which is preliminary data.</text>
</comment>
<organism evidence="4 5">
    <name type="scientific">Dimargaris verticillata</name>
    <dbReference type="NCBI Taxonomy" id="2761393"/>
    <lineage>
        <taxon>Eukaryota</taxon>
        <taxon>Fungi</taxon>
        <taxon>Fungi incertae sedis</taxon>
        <taxon>Zoopagomycota</taxon>
        <taxon>Kickxellomycotina</taxon>
        <taxon>Dimargaritomycetes</taxon>
        <taxon>Dimargaritales</taxon>
        <taxon>Dimargaritaceae</taxon>
        <taxon>Dimargaris</taxon>
    </lineage>
</organism>
<dbReference type="PROSITE" id="PS01174">
    <property type="entry name" value="LIPASE_GDXG_SER"/>
    <property type="match status" value="1"/>
</dbReference>
<sequence>MLDHLVGKPSATYHRVQVVLLTLCALGLLRRGQTVWLPRWLQRLNHRLANYAPWKLILAAWTLQYFIKRLFIVLGLHGGEPLARMYHPGYFRATTIFTALDAGFWTAMPIRPRWLRDGLSLVFSLVYLCFPLQADTKVRRVRQLITVDHMRTSWEKAKNPLLRLGMRLQFASVHTVRQFAIPRPRHFRPRQHHYLTQFPFRVHLYFDGPADELYRAPAVLYHIPGGGFVSMDPETHEDYLRIWAKQTKLPIVSINYRKAPEFPFPYALEECFDFYRLLAETNGACIGLAGWVSEHTGRRVPPIRIAMAGDSAGANLAAGVVIQAIENLKLSSRNACPYLTRLPQPAGLLLVYGCFDFNLTSWMTQADYRRMQTASSLQRIPSFLESRDHLLHRSPLATRRDTISRWRKRRQPSIADSVVLFDETTSEALERSASAQSLGDIYRDELSGASDGGDEGPFGITKPVLDSEPGPSMAEDTAAIPSPNTRLAMTSRNCFFSDRILTSDLLRAMAILYIGPNRRPDFARNYYLSPVVAPDHILAQFPPTSFVCGEKDPFVDDTVVLAARIREAKAKLADIVANLADGPMTTLEASLPLKHATDQPDHGVGPRATTLEFVGRRESDALRPLTAITAEVPKVRFYIPEETADEGTNTDAELKTTGTHPSSPHAHNKGSTTQQPPKHYQQLASGRGFTAAWQAMVTRYTQEELAELCVTATHVQIVEGISHAFLQMMAVFPQAKDLVGYMGQTIATLVAVPISSQTPGMATTRAIAKGAPEADEAPSHGSLLAANVSPATVSQLGPTELPNGFVKVPSAKSVLPSQPIPGAVLASTLVSRRRRHMVVSLGHVPAIDIPLSVTKSKSKTIDSL</sequence>
<feature type="domain" description="Alpha/beta hydrolase fold-3" evidence="3">
    <location>
        <begin position="223"/>
        <end position="364"/>
    </location>
</feature>
<dbReference type="InterPro" id="IPR033140">
    <property type="entry name" value="Lipase_GDXG_put_SER_AS"/>
</dbReference>
<protein>
    <recommendedName>
        <fullName evidence="3">Alpha/beta hydrolase fold-3 domain-containing protein</fullName>
    </recommendedName>
</protein>
<evidence type="ECO:0000313" key="5">
    <source>
        <dbReference type="Proteomes" id="UP001151582"/>
    </source>
</evidence>
<proteinExistence type="predicted"/>
<dbReference type="SUPFAM" id="SSF53474">
    <property type="entry name" value="alpha/beta-Hydrolases"/>
    <property type="match status" value="1"/>
</dbReference>
<dbReference type="PANTHER" id="PTHR23025:SF3">
    <property type="entry name" value="HORMONE-SENSITIVE LIPASE"/>
    <property type="match status" value="1"/>
</dbReference>
<reference evidence="4" key="1">
    <citation type="submission" date="2022-07" db="EMBL/GenBank/DDBJ databases">
        <title>Phylogenomic reconstructions and comparative analyses of Kickxellomycotina fungi.</title>
        <authorList>
            <person name="Reynolds N.K."/>
            <person name="Stajich J.E."/>
            <person name="Barry K."/>
            <person name="Grigoriev I.V."/>
            <person name="Crous P."/>
            <person name="Smith M.E."/>
        </authorList>
    </citation>
    <scope>NUCLEOTIDE SEQUENCE</scope>
    <source>
        <strain evidence="4">RSA 567</strain>
    </source>
</reference>
<dbReference type="GO" id="GO:0005829">
    <property type="term" value="C:cytosol"/>
    <property type="evidence" value="ECO:0007669"/>
    <property type="project" value="TreeGrafter"/>
</dbReference>
<evidence type="ECO:0000313" key="4">
    <source>
        <dbReference type="EMBL" id="KAJ1977288.1"/>
    </source>
</evidence>
<dbReference type="OrthoDB" id="5570009at2759"/>
<dbReference type="InterPro" id="IPR013094">
    <property type="entry name" value="AB_hydrolase_3"/>
</dbReference>
<accession>A0A9W8B0G3</accession>
<dbReference type="Proteomes" id="UP001151582">
    <property type="component" value="Unassembled WGS sequence"/>
</dbReference>
<dbReference type="AlphaFoldDB" id="A0A9W8B0G3"/>
<feature type="region of interest" description="Disordered" evidence="2">
    <location>
        <begin position="444"/>
        <end position="479"/>
    </location>
</feature>
<feature type="region of interest" description="Disordered" evidence="2">
    <location>
        <begin position="641"/>
        <end position="681"/>
    </location>
</feature>
<feature type="domain" description="Alpha/beta hydrolase fold-3" evidence="3">
    <location>
        <begin position="491"/>
        <end position="571"/>
    </location>
</feature>
<feature type="active site" evidence="1">
    <location>
        <position position="311"/>
    </location>
</feature>
<dbReference type="GO" id="GO:0004771">
    <property type="term" value="F:sterol ester esterase activity"/>
    <property type="evidence" value="ECO:0007669"/>
    <property type="project" value="TreeGrafter"/>
</dbReference>
<dbReference type="GO" id="GO:0004806">
    <property type="term" value="F:triacylglycerol lipase activity"/>
    <property type="evidence" value="ECO:0007669"/>
    <property type="project" value="TreeGrafter"/>
</dbReference>
<dbReference type="PANTHER" id="PTHR23025">
    <property type="entry name" value="TRIACYLGLYCEROL LIPASE"/>
    <property type="match status" value="1"/>
</dbReference>